<dbReference type="AlphaFoldDB" id="Q2H512"/>
<feature type="region of interest" description="Disordered" evidence="1">
    <location>
        <begin position="87"/>
        <end position="112"/>
    </location>
</feature>
<dbReference type="InParanoid" id="Q2H512"/>
<dbReference type="VEuPathDB" id="FungiDB:CHGG_06253"/>
<dbReference type="RefSeq" id="XP_001222348.1">
    <property type="nucleotide sequence ID" value="XM_001222347.1"/>
</dbReference>
<evidence type="ECO:0000313" key="3">
    <source>
        <dbReference type="Proteomes" id="UP000001056"/>
    </source>
</evidence>
<dbReference type="Gene3D" id="1.20.58.1070">
    <property type="match status" value="1"/>
</dbReference>
<gene>
    <name evidence="2" type="ORF">CHGG_06253</name>
</gene>
<protein>
    <submittedName>
        <fullName evidence="2">Uncharacterized protein</fullName>
    </submittedName>
</protein>
<dbReference type="OMA" id="YMEVGWI"/>
<organism evidence="2 3">
    <name type="scientific">Chaetomium globosum (strain ATCC 6205 / CBS 148.51 / DSM 1962 / NBRC 6347 / NRRL 1970)</name>
    <name type="common">Soil fungus</name>
    <dbReference type="NCBI Taxonomy" id="306901"/>
    <lineage>
        <taxon>Eukaryota</taxon>
        <taxon>Fungi</taxon>
        <taxon>Dikarya</taxon>
        <taxon>Ascomycota</taxon>
        <taxon>Pezizomycotina</taxon>
        <taxon>Sordariomycetes</taxon>
        <taxon>Sordariomycetidae</taxon>
        <taxon>Sordariales</taxon>
        <taxon>Chaetomiaceae</taxon>
        <taxon>Chaetomium</taxon>
    </lineage>
</organism>
<sequence length="428" mass="47131">MGPKRNHNAVTAGDDNELSYPSSNKRRREQQPSKPKQVEGKPDPTYGQRTAFPGLDDDGSAQFSDDDLEFEQNAEALAYLRAVRAPTPSTAASTPTASATHEATTTMAQRRPPQSLFRFAHRALPAPPRPPPPNPVRIGHCQPCRGDHGTEVGSFGANSWTFRVWTKRIRHTDPLPAQIAALKRQSVLKLLRVILGGKFIRRGYELRPRTSRWIWALLARLPDQGEMDYVEVGWVRELGKRAVLMMVSIAHMDALREEVEGDLEGNIDGDDEEEFVEEMVLDEDGEEHAISTSTKPQPPAAVTTDADNGEGQDGEMDMDIDEGEVTDDDAPSTAGNKDIAADIAAAKARLLARLEENTSTQQEKVLVAAHADTPEDRPNGSSDEETATMDEAEARANMRATLNMVLTVAGEFYGQRDLLEFRDPFPAL</sequence>
<dbReference type="InterPro" id="IPR035426">
    <property type="entry name" value="Gemin2/Brr1"/>
</dbReference>
<feature type="compositionally biased region" description="Low complexity" evidence="1">
    <location>
        <begin position="87"/>
        <end position="108"/>
    </location>
</feature>
<dbReference type="GO" id="GO:0000387">
    <property type="term" value="P:spliceosomal snRNP assembly"/>
    <property type="evidence" value="ECO:0007669"/>
    <property type="project" value="InterPro"/>
</dbReference>
<keyword evidence="3" id="KW-1185">Reference proteome</keyword>
<evidence type="ECO:0000313" key="2">
    <source>
        <dbReference type="EMBL" id="EAQ89634.1"/>
    </source>
</evidence>
<proteinExistence type="predicted"/>
<dbReference type="OrthoDB" id="428895at2759"/>
<feature type="compositionally biased region" description="Acidic residues" evidence="1">
    <location>
        <begin position="55"/>
        <end position="64"/>
    </location>
</feature>
<name>Q2H512_CHAGB</name>
<accession>Q2H512</accession>
<feature type="region of interest" description="Disordered" evidence="1">
    <location>
        <begin position="1"/>
        <end position="64"/>
    </location>
</feature>
<dbReference type="HOGENOM" id="CLU_022029_1_0_1"/>
<dbReference type="GeneID" id="4390302"/>
<dbReference type="EMBL" id="CH408031">
    <property type="protein sequence ID" value="EAQ89634.1"/>
    <property type="molecule type" value="Genomic_DNA"/>
</dbReference>
<dbReference type="eggNOG" id="ENOG502SCAA">
    <property type="taxonomic scope" value="Eukaryota"/>
</dbReference>
<reference evidence="3" key="1">
    <citation type="journal article" date="2015" name="Genome Announc.">
        <title>Draft genome sequence of the cellulolytic fungus Chaetomium globosum.</title>
        <authorList>
            <person name="Cuomo C.A."/>
            <person name="Untereiner W.A."/>
            <person name="Ma L.-J."/>
            <person name="Grabherr M."/>
            <person name="Birren B.W."/>
        </authorList>
    </citation>
    <scope>NUCLEOTIDE SEQUENCE [LARGE SCALE GENOMIC DNA]</scope>
    <source>
        <strain evidence="3">ATCC 6205 / CBS 148.51 / DSM 1962 / NBRC 6347 / NRRL 1970</strain>
    </source>
</reference>
<feature type="region of interest" description="Disordered" evidence="1">
    <location>
        <begin position="286"/>
        <end position="335"/>
    </location>
</feature>
<dbReference type="Pfam" id="PF04938">
    <property type="entry name" value="SIP1"/>
    <property type="match status" value="1"/>
</dbReference>
<dbReference type="Proteomes" id="UP000001056">
    <property type="component" value="Unassembled WGS sequence"/>
</dbReference>
<feature type="compositionally biased region" description="Acidic residues" evidence="1">
    <location>
        <begin position="307"/>
        <end position="330"/>
    </location>
</feature>
<evidence type="ECO:0000256" key="1">
    <source>
        <dbReference type="SAM" id="MobiDB-lite"/>
    </source>
</evidence>